<proteinExistence type="predicted"/>
<protein>
    <submittedName>
        <fullName evidence="3">Reverse transcriptase domain-containing protein</fullName>
    </submittedName>
</protein>
<dbReference type="WBParaSite" id="SSLN_0000425801-mRNA-1">
    <property type="protein sequence ID" value="SSLN_0000425801-mRNA-1"/>
    <property type="gene ID" value="SSLN_0000425801"/>
</dbReference>
<reference evidence="1 2" key="2">
    <citation type="submission" date="2018-11" db="EMBL/GenBank/DDBJ databases">
        <authorList>
            <consortium name="Pathogen Informatics"/>
        </authorList>
    </citation>
    <scope>NUCLEOTIDE SEQUENCE [LARGE SCALE GENOMIC DNA]</scope>
    <source>
        <strain evidence="1 2">NST_G2</strain>
    </source>
</reference>
<dbReference type="Proteomes" id="UP000275846">
    <property type="component" value="Unassembled WGS sequence"/>
</dbReference>
<accession>A0A183SIR6</accession>
<evidence type="ECO:0000313" key="2">
    <source>
        <dbReference type="Proteomes" id="UP000275846"/>
    </source>
</evidence>
<dbReference type="AlphaFoldDB" id="A0A183SIR6"/>
<organism evidence="3">
    <name type="scientific">Schistocephalus solidus</name>
    <name type="common">Tapeworm</name>
    <dbReference type="NCBI Taxonomy" id="70667"/>
    <lineage>
        <taxon>Eukaryota</taxon>
        <taxon>Metazoa</taxon>
        <taxon>Spiralia</taxon>
        <taxon>Lophotrochozoa</taxon>
        <taxon>Platyhelminthes</taxon>
        <taxon>Cestoda</taxon>
        <taxon>Eucestoda</taxon>
        <taxon>Diphyllobothriidea</taxon>
        <taxon>Diphyllobothriidae</taxon>
        <taxon>Schistocephalus</taxon>
    </lineage>
</organism>
<dbReference type="EMBL" id="UYSU01032753">
    <property type="protein sequence ID" value="VDL90499.1"/>
    <property type="molecule type" value="Genomic_DNA"/>
</dbReference>
<evidence type="ECO:0000313" key="3">
    <source>
        <dbReference type="WBParaSite" id="SSLN_0000425801-mRNA-1"/>
    </source>
</evidence>
<sequence length="162" mass="18101">MPQAEIEPATTNAMATLANHSTTSSWRGALSQINMHAIDNTAICGGCQKPSMKLNQIKDEIRQIKSALKGTSKAVDATQESTERLNGSKTIDTRSKGIPITVSRAATAIEKQVPTAQDKKNRLKRKTYTKEEKSKWTTYFDRFLKKARTQGFDHCLVHHRNN</sequence>
<gene>
    <name evidence="1" type="ORF">SSLN_LOCUS4114</name>
</gene>
<evidence type="ECO:0000313" key="1">
    <source>
        <dbReference type="EMBL" id="VDL90499.1"/>
    </source>
</evidence>
<reference evidence="3" key="1">
    <citation type="submission" date="2016-06" db="UniProtKB">
        <authorList>
            <consortium name="WormBaseParasite"/>
        </authorList>
    </citation>
    <scope>IDENTIFICATION</scope>
</reference>
<keyword evidence="2" id="KW-1185">Reference proteome</keyword>
<name>A0A183SIR6_SCHSO</name>